<dbReference type="Proteomes" id="UP001201812">
    <property type="component" value="Unassembled WGS sequence"/>
</dbReference>
<evidence type="ECO:0000256" key="2">
    <source>
        <dbReference type="SAM" id="MobiDB-lite"/>
    </source>
</evidence>
<evidence type="ECO:0000313" key="5">
    <source>
        <dbReference type="Proteomes" id="UP001201812"/>
    </source>
</evidence>
<sequence length="351" mass="39159">MEEDHYDTPWEFKNRAIEVLRSQSNGINNLFKESNGKSKHQSTDENAFRGVTIPDTIPSTSDCAPLTESPSEKGLSESASPKTKYKQSPTQNSADFSRSSGSCTFYPSNERLQPTTRNSVSTQVKPRRLSASATPIFNGNPTSSSPFNMPLPKIAHPLFPLANSSTNPPQNGQKRLSFERVPKMQSHRRSSDSVRPFDHMPTSQSASPFSPLPNCANLPWTSRAYPLVSPEHLSNSQLSSRESTKKGHAYESALSVAAEMVHEGMERGQAEEMLKSMEVGDFLLRRRNDGNLALSLRSSDGVLHIKLEMRESTWVLGEGPRFSSINGMLRCYRKNELPVRGAEHVRLRRMH</sequence>
<dbReference type="InterPro" id="IPR036860">
    <property type="entry name" value="SH2_dom_sf"/>
</dbReference>
<feature type="compositionally biased region" description="Polar residues" evidence="2">
    <location>
        <begin position="77"/>
        <end position="124"/>
    </location>
</feature>
<comment type="caution">
    <text evidence="4">The sequence shown here is derived from an EMBL/GenBank/DDBJ whole genome shotgun (WGS) entry which is preliminary data.</text>
</comment>
<proteinExistence type="predicted"/>
<dbReference type="SMART" id="SM00252">
    <property type="entry name" value="SH2"/>
    <property type="match status" value="1"/>
</dbReference>
<dbReference type="EMBL" id="JAKKPZ010000010">
    <property type="protein sequence ID" value="KAI1716311.1"/>
    <property type="molecule type" value="Genomic_DNA"/>
</dbReference>
<accession>A0AAD4R1S0</accession>
<dbReference type="Pfam" id="PF00017">
    <property type="entry name" value="SH2"/>
    <property type="match status" value="1"/>
</dbReference>
<dbReference type="AlphaFoldDB" id="A0AAD4R1S0"/>
<protein>
    <submittedName>
        <fullName evidence="4">SH2 domain-containing protein</fullName>
    </submittedName>
</protein>
<gene>
    <name evidence="4" type="ORF">DdX_07354</name>
</gene>
<feature type="compositionally biased region" description="Polar residues" evidence="2">
    <location>
        <begin position="164"/>
        <end position="174"/>
    </location>
</feature>
<evidence type="ECO:0000313" key="4">
    <source>
        <dbReference type="EMBL" id="KAI1716311.1"/>
    </source>
</evidence>
<keyword evidence="5" id="KW-1185">Reference proteome</keyword>
<reference evidence="4" key="1">
    <citation type="submission" date="2022-01" db="EMBL/GenBank/DDBJ databases">
        <title>Genome Sequence Resource for Two Populations of Ditylenchus destructor, the Migratory Endoparasitic Phytonematode.</title>
        <authorList>
            <person name="Zhang H."/>
            <person name="Lin R."/>
            <person name="Xie B."/>
        </authorList>
    </citation>
    <scope>NUCLEOTIDE SEQUENCE</scope>
    <source>
        <strain evidence="4">BazhouSP</strain>
    </source>
</reference>
<evidence type="ECO:0000259" key="3">
    <source>
        <dbReference type="PROSITE" id="PS50001"/>
    </source>
</evidence>
<evidence type="ECO:0000256" key="1">
    <source>
        <dbReference type="PROSITE-ProRule" id="PRU00191"/>
    </source>
</evidence>
<dbReference type="InterPro" id="IPR000980">
    <property type="entry name" value="SH2"/>
</dbReference>
<feature type="compositionally biased region" description="Polar residues" evidence="2">
    <location>
        <begin position="131"/>
        <end position="142"/>
    </location>
</feature>
<organism evidence="4 5">
    <name type="scientific">Ditylenchus destructor</name>
    <dbReference type="NCBI Taxonomy" id="166010"/>
    <lineage>
        <taxon>Eukaryota</taxon>
        <taxon>Metazoa</taxon>
        <taxon>Ecdysozoa</taxon>
        <taxon>Nematoda</taxon>
        <taxon>Chromadorea</taxon>
        <taxon>Rhabditida</taxon>
        <taxon>Tylenchina</taxon>
        <taxon>Tylenchomorpha</taxon>
        <taxon>Sphaerularioidea</taxon>
        <taxon>Anguinidae</taxon>
        <taxon>Anguininae</taxon>
        <taxon>Ditylenchus</taxon>
    </lineage>
</organism>
<feature type="region of interest" description="Disordered" evidence="2">
    <location>
        <begin position="164"/>
        <end position="210"/>
    </location>
</feature>
<feature type="region of interest" description="Disordered" evidence="2">
    <location>
        <begin position="28"/>
        <end position="142"/>
    </location>
</feature>
<name>A0AAD4R1S0_9BILA</name>
<keyword evidence="1" id="KW-0727">SH2 domain</keyword>
<dbReference type="PROSITE" id="PS50001">
    <property type="entry name" value="SH2"/>
    <property type="match status" value="1"/>
</dbReference>
<feature type="compositionally biased region" description="Basic and acidic residues" evidence="2">
    <location>
        <begin position="189"/>
        <end position="198"/>
    </location>
</feature>
<dbReference type="SUPFAM" id="SSF55550">
    <property type="entry name" value="SH2 domain"/>
    <property type="match status" value="1"/>
</dbReference>
<feature type="domain" description="SH2" evidence="3">
    <location>
        <begin position="260"/>
        <end position="351"/>
    </location>
</feature>
<dbReference type="Gene3D" id="3.30.505.10">
    <property type="entry name" value="SH2 domain"/>
    <property type="match status" value="1"/>
</dbReference>